<dbReference type="SUPFAM" id="SSF51735">
    <property type="entry name" value="NAD(P)-binding Rossmann-fold domains"/>
    <property type="match status" value="1"/>
</dbReference>
<evidence type="ECO:0000313" key="4">
    <source>
        <dbReference type="Proteomes" id="UP001500620"/>
    </source>
</evidence>
<sequence>MDVTVLGVGRMGRAIAGRLLAGGHRVTVWNRSPGKAGEVVADGGREARDIGDAVGGADVAITMLADDAAVRAVALGELRSAIGGDTVYVDSSTVSPECSGRVRLDPAIRLPVPCPDREAGDQPDAASARMKMSLSHGDGV</sequence>
<name>A0ABP8DQK8_9ACTN</name>
<dbReference type="InterPro" id="IPR051265">
    <property type="entry name" value="HIBADH-related_NP60_sf"/>
</dbReference>
<dbReference type="InterPro" id="IPR006115">
    <property type="entry name" value="6PGDH_NADP-bd"/>
</dbReference>
<comment type="caution">
    <text evidence="3">The sequence shown here is derived from an EMBL/GenBank/DDBJ whole genome shotgun (WGS) entry which is preliminary data.</text>
</comment>
<dbReference type="PANTHER" id="PTHR43580:SF2">
    <property type="entry name" value="CYTOKINE-LIKE NUCLEAR FACTOR N-PAC"/>
    <property type="match status" value="1"/>
</dbReference>
<dbReference type="PANTHER" id="PTHR43580">
    <property type="entry name" value="OXIDOREDUCTASE GLYR1-RELATED"/>
    <property type="match status" value="1"/>
</dbReference>
<dbReference type="RefSeq" id="WP_345138887.1">
    <property type="nucleotide sequence ID" value="NZ_BAABAT010000048.1"/>
</dbReference>
<accession>A0ABP8DQK8</accession>
<evidence type="ECO:0000259" key="2">
    <source>
        <dbReference type="Pfam" id="PF03446"/>
    </source>
</evidence>
<dbReference type="Pfam" id="PF03446">
    <property type="entry name" value="NAD_binding_2"/>
    <property type="match status" value="1"/>
</dbReference>
<keyword evidence="4" id="KW-1185">Reference proteome</keyword>
<feature type="region of interest" description="Disordered" evidence="1">
    <location>
        <begin position="114"/>
        <end position="140"/>
    </location>
</feature>
<dbReference type="InterPro" id="IPR036291">
    <property type="entry name" value="NAD(P)-bd_dom_sf"/>
</dbReference>
<evidence type="ECO:0000256" key="1">
    <source>
        <dbReference type="SAM" id="MobiDB-lite"/>
    </source>
</evidence>
<dbReference type="Proteomes" id="UP001500620">
    <property type="component" value="Unassembled WGS sequence"/>
</dbReference>
<protein>
    <recommendedName>
        <fullName evidence="2">6-phosphogluconate dehydrogenase NADP-binding domain-containing protein</fullName>
    </recommendedName>
</protein>
<reference evidence="4" key="1">
    <citation type="journal article" date="2019" name="Int. J. Syst. Evol. Microbiol.">
        <title>The Global Catalogue of Microorganisms (GCM) 10K type strain sequencing project: providing services to taxonomists for standard genome sequencing and annotation.</title>
        <authorList>
            <consortium name="The Broad Institute Genomics Platform"/>
            <consortium name="The Broad Institute Genome Sequencing Center for Infectious Disease"/>
            <person name="Wu L."/>
            <person name="Ma J."/>
        </authorList>
    </citation>
    <scope>NUCLEOTIDE SEQUENCE [LARGE SCALE GENOMIC DNA]</scope>
    <source>
        <strain evidence="4">JCM 17441</strain>
    </source>
</reference>
<evidence type="ECO:0000313" key="3">
    <source>
        <dbReference type="EMBL" id="GAA4261797.1"/>
    </source>
</evidence>
<organism evidence="3 4">
    <name type="scientific">Dactylosporangium darangshiense</name>
    <dbReference type="NCBI Taxonomy" id="579108"/>
    <lineage>
        <taxon>Bacteria</taxon>
        <taxon>Bacillati</taxon>
        <taxon>Actinomycetota</taxon>
        <taxon>Actinomycetes</taxon>
        <taxon>Micromonosporales</taxon>
        <taxon>Micromonosporaceae</taxon>
        <taxon>Dactylosporangium</taxon>
    </lineage>
</organism>
<dbReference type="Gene3D" id="3.40.50.720">
    <property type="entry name" value="NAD(P)-binding Rossmann-like Domain"/>
    <property type="match status" value="1"/>
</dbReference>
<feature type="domain" description="6-phosphogluconate dehydrogenase NADP-binding" evidence="2">
    <location>
        <begin position="3"/>
        <end position="101"/>
    </location>
</feature>
<gene>
    <name evidence="3" type="ORF">GCM10022255_095860</name>
</gene>
<proteinExistence type="predicted"/>
<dbReference type="EMBL" id="BAABAT010000048">
    <property type="protein sequence ID" value="GAA4261797.1"/>
    <property type="molecule type" value="Genomic_DNA"/>
</dbReference>